<dbReference type="Proteomes" id="UP000594001">
    <property type="component" value="Chromosome"/>
</dbReference>
<dbReference type="PANTHER" id="PTHR11142">
    <property type="entry name" value="PSEUDOURIDYLATE SYNTHASE"/>
    <property type="match status" value="1"/>
</dbReference>
<evidence type="ECO:0000256" key="3">
    <source>
        <dbReference type="ARBA" id="ARBA00023235"/>
    </source>
</evidence>
<evidence type="ECO:0000256" key="4">
    <source>
        <dbReference type="HAMAP-Rule" id="MF_00171"/>
    </source>
</evidence>
<protein>
    <recommendedName>
        <fullName evidence="4">tRNA pseudouridine synthase A</fullName>
        <ecNumber evidence="4">5.4.99.12</ecNumber>
    </recommendedName>
    <alternativeName>
        <fullName evidence="4">tRNA pseudouridine(38-40) synthase</fullName>
    </alternativeName>
    <alternativeName>
        <fullName evidence="4">tRNA pseudouridylate synthase I</fullName>
    </alternativeName>
    <alternativeName>
        <fullName evidence="4">tRNA-uridine isomerase I</fullName>
    </alternativeName>
</protein>
<dbReference type="Gene3D" id="3.30.70.580">
    <property type="entry name" value="Pseudouridine synthase I, catalytic domain, N-terminal subdomain"/>
    <property type="match status" value="1"/>
</dbReference>
<evidence type="ECO:0000256" key="6">
    <source>
        <dbReference type="PIRSR" id="PIRSR001430-2"/>
    </source>
</evidence>
<dbReference type="GO" id="GO:0003723">
    <property type="term" value="F:RNA binding"/>
    <property type="evidence" value="ECO:0007669"/>
    <property type="project" value="InterPro"/>
</dbReference>
<dbReference type="NCBIfam" id="TIGR00071">
    <property type="entry name" value="hisT_truA"/>
    <property type="match status" value="1"/>
</dbReference>
<keyword evidence="2 4" id="KW-0819">tRNA processing</keyword>
<dbReference type="EC" id="5.4.99.12" evidence="4"/>
<comment type="similarity">
    <text evidence="1 4 7">Belongs to the tRNA pseudouridine synthase TruA family.</text>
</comment>
<evidence type="ECO:0000256" key="1">
    <source>
        <dbReference type="ARBA" id="ARBA00009375"/>
    </source>
</evidence>
<feature type="domain" description="Pseudouridine synthase I TruA alpha/beta" evidence="8">
    <location>
        <begin position="144"/>
        <end position="245"/>
    </location>
</feature>
<keyword evidence="3 4" id="KW-0413">Isomerase</keyword>
<comment type="caution">
    <text evidence="4">Lacks conserved residue(s) required for the propagation of feature annotation.</text>
</comment>
<feature type="active site" description="Nucleophile" evidence="4 5">
    <location>
        <position position="52"/>
    </location>
</feature>
<dbReference type="GO" id="GO:0160147">
    <property type="term" value="F:tRNA pseudouridine(38-40) synthase activity"/>
    <property type="evidence" value="ECO:0007669"/>
    <property type="project" value="UniProtKB-EC"/>
</dbReference>
<dbReference type="AlphaFoldDB" id="A0A7L9RSD3"/>
<name>A0A7L9RSD3_9PROT</name>
<comment type="function">
    <text evidence="4">Formation of pseudouridine at positions 38, 39 and 40 in the anticodon stem and loop of transfer RNAs.</text>
</comment>
<evidence type="ECO:0000256" key="5">
    <source>
        <dbReference type="PIRSR" id="PIRSR001430-1"/>
    </source>
</evidence>
<dbReference type="KEGG" id="pbal:CPBP_00199"/>
<dbReference type="InterPro" id="IPR020094">
    <property type="entry name" value="TruA/RsuA/RluB/E/F_N"/>
</dbReference>
<evidence type="ECO:0000259" key="8">
    <source>
        <dbReference type="Pfam" id="PF01416"/>
    </source>
</evidence>
<dbReference type="InterPro" id="IPR020097">
    <property type="entry name" value="PsdUridine_synth_TruA_a/b_dom"/>
</dbReference>
<dbReference type="GO" id="GO:0031119">
    <property type="term" value="P:tRNA pseudouridine synthesis"/>
    <property type="evidence" value="ECO:0007669"/>
    <property type="project" value="UniProtKB-UniRule"/>
</dbReference>
<keyword evidence="10" id="KW-1185">Reference proteome</keyword>
<comment type="catalytic activity">
    <reaction evidence="4 7">
        <text>uridine(38/39/40) in tRNA = pseudouridine(38/39/40) in tRNA</text>
        <dbReference type="Rhea" id="RHEA:22376"/>
        <dbReference type="Rhea" id="RHEA-COMP:10085"/>
        <dbReference type="Rhea" id="RHEA-COMP:10087"/>
        <dbReference type="ChEBI" id="CHEBI:65314"/>
        <dbReference type="ChEBI" id="CHEBI:65315"/>
        <dbReference type="EC" id="5.4.99.12"/>
    </reaction>
</comment>
<feature type="domain" description="Pseudouridine synthase I TruA alpha/beta" evidence="8">
    <location>
        <begin position="9"/>
        <end position="104"/>
    </location>
</feature>
<comment type="subunit">
    <text evidence="4">Homodimer.</text>
</comment>
<dbReference type="Pfam" id="PF01416">
    <property type="entry name" value="PseudoU_synth_1"/>
    <property type="match status" value="2"/>
</dbReference>
<accession>A0A7L9RSD3</accession>
<dbReference type="Gene3D" id="3.30.70.660">
    <property type="entry name" value="Pseudouridine synthase I, catalytic domain, C-terminal subdomain"/>
    <property type="match status" value="1"/>
</dbReference>
<feature type="binding site" evidence="4 6">
    <location>
        <position position="111"/>
    </location>
    <ligand>
        <name>substrate</name>
    </ligand>
</feature>
<dbReference type="PANTHER" id="PTHR11142:SF0">
    <property type="entry name" value="TRNA PSEUDOURIDINE SYNTHASE-LIKE 1"/>
    <property type="match status" value="1"/>
</dbReference>
<evidence type="ECO:0000313" key="10">
    <source>
        <dbReference type="Proteomes" id="UP000594001"/>
    </source>
</evidence>
<dbReference type="RefSeq" id="WP_350332199.1">
    <property type="nucleotide sequence ID" value="NZ_CP054719.1"/>
</dbReference>
<dbReference type="PIRSF" id="PIRSF001430">
    <property type="entry name" value="tRNA_psdUrid_synth"/>
    <property type="match status" value="1"/>
</dbReference>
<sequence length="245" mass="27908">MPRYKFTIEYDGSNYHGWQYQDNLPTLQNEIEIAIFKITHEHVRLQVSGRTDAGVHALGQVAHADIKKEIDPFRFRHSLNHFFQGKGISILETEVMDDTFHARFSTKARTYVYKIINRRAPLTIDLNRAYHVPLPLNVDAMNKAAQFLIGHHDFTTFRAASCQGLSPFKTLEQAEFTQTGHLIEFHTRSKSFLHHQVRNMVGALCLVGLGKWQPIQVQTALLAKDRAAGGPTAPPEGLYLNQIIY</sequence>
<dbReference type="InterPro" id="IPR001406">
    <property type="entry name" value="PsdUridine_synth_TruA"/>
</dbReference>
<dbReference type="HAMAP" id="MF_00171">
    <property type="entry name" value="TruA"/>
    <property type="match status" value="1"/>
</dbReference>
<evidence type="ECO:0000313" key="9">
    <source>
        <dbReference type="EMBL" id="QOL19446.1"/>
    </source>
</evidence>
<dbReference type="InterPro" id="IPR020095">
    <property type="entry name" value="PsdUridine_synth_TruA_C"/>
</dbReference>
<evidence type="ECO:0000256" key="7">
    <source>
        <dbReference type="RuleBase" id="RU003792"/>
    </source>
</evidence>
<evidence type="ECO:0000256" key="2">
    <source>
        <dbReference type="ARBA" id="ARBA00022694"/>
    </source>
</evidence>
<gene>
    <name evidence="4 9" type="primary">truA</name>
    <name evidence="9" type="ORF">CPBP_00199</name>
</gene>
<proteinExistence type="inferred from homology"/>
<organism evidence="9 10">
    <name type="scientific">Candidatus Bodocaedibacter vickermanii</name>
    <dbReference type="NCBI Taxonomy" id="2741701"/>
    <lineage>
        <taxon>Bacteria</taxon>
        <taxon>Pseudomonadati</taxon>
        <taxon>Pseudomonadota</taxon>
        <taxon>Alphaproteobacteria</taxon>
        <taxon>Holosporales</taxon>
        <taxon>Candidatus Paracaedibacteraceae</taxon>
        <taxon>Candidatus Bodocaedibacter</taxon>
    </lineage>
</organism>
<dbReference type="CDD" id="cd02570">
    <property type="entry name" value="PseudoU_synth_EcTruA"/>
    <property type="match status" value="1"/>
</dbReference>
<reference evidence="9 10" key="1">
    <citation type="submission" date="2020-06" db="EMBL/GenBank/DDBJ databases">
        <title>The endosymbiont of the kinetoplastid Bodo saltans is a Paracaedibacter-like alpha-proteobacterium possessing a putative toxin-antitoxin system.</title>
        <authorList>
            <person name="Midha S."/>
            <person name="Rigden D.J."/>
            <person name="Siozios S."/>
            <person name="Hurst G.D.D."/>
            <person name="Jackson A.P."/>
        </authorList>
    </citation>
    <scope>NUCLEOTIDE SEQUENCE [LARGE SCALE GENOMIC DNA]</scope>
    <source>
        <strain evidence="9">Lake Konstanz</strain>
    </source>
</reference>
<dbReference type="InterPro" id="IPR020103">
    <property type="entry name" value="PsdUridine_synth_cat_dom_sf"/>
</dbReference>
<dbReference type="EMBL" id="CP054719">
    <property type="protein sequence ID" value="QOL19446.1"/>
    <property type="molecule type" value="Genomic_DNA"/>
</dbReference>
<dbReference type="FunFam" id="3.30.70.580:FF:000001">
    <property type="entry name" value="tRNA pseudouridine synthase A"/>
    <property type="match status" value="1"/>
</dbReference>
<dbReference type="SUPFAM" id="SSF55120">
    <property type="entry name" value="Pseudouridine synthase"/>
    <property type="match status" value="1"/>
</dbReference>